<feature type="region of interest" description="Disordered" evidence="1">
    <location>
        <begin position="1"/>
        <end position="25"/>
    </location>
</feature>
<evidence type="ECO:0000313" key="2">
    <source>
        <dbReference type="EMBL" id="SHJ81662.1"/>
    </source>
</evidence>
<protein>
    <submittedName>
        <fullName evidence="2">Uncharacterized protein</fullName>
    </submittedName>
</protein>
<dbReference type="EMBL" id="FQYN01000012">
    <property type="protein sequence ID" value="SHJ81662.1"/>
    <property type="molecule type" value="Genomic_DNA"/>
</dbReference>
<dbReference type="RefSeq" id="WP_073112577.1">
    <property type="nucleotide sequence ID" value="NZ_FQYN01000012.1"/>
</dbReference>
<name>A0A1M6MDX1_9BACT</name>
<gene>
    <name evidence="2" type="ORF">SAMN02745146_0245</name>
</gene>
<dbReference type="Proteomes" id="UP000184418">
    <property type="component" value="Unassembled WGS sequence"/>
</dbReference>
<keyword evidence="3" id="KW-1185">Reference proteome</keyword>
<sequence length="79" mass="8368">MKTMLNPAGRGQLRAESRAPTTATLTISPSTLQVAQEADATMSMDVWGCDYPELAAEAQEAASDENLPPTPLPLALLLQ</sequence>
<proteinExistence type="predicted"/>
<dbReference type="AlphaFoldDB" id="A0A1M6MDX1"/>
<dbReference type="STRING" id="1121955.SAMN02745146_0245"/>
<reference evidence="2 3" key="1">
    <citation type="submission" date="2016-11" db="EMBL/GenBank/DDBJ databases">
        <authorList>
            <person name="Jaros S."/>
            <person name="Januszkiewicz K."/>
            <person name="Wedrychowicz H."/>
        </authorList>
    </citation>
    <scope>NUCLEOTIDE SEQUENCE [LARGE SCALE GENOMIC DNA]</scope>
    <source>
        <strain evidence="2 3">DSM 21074</strain>
    </source>
</reference>
<dbReference type="OrthoDB" id="886763at2"/>
<accession>A0A1M6MDX1</accession>
<feature type="region of interest" description="Disordered" evidence="1">
    <location>
        <begin position="59"/>
        <end position="79"/>
    </location>
</feature>
<organism evidence="2 3">
    <name type="scientific">Hymenobacter daecheongensis DSM 21074</name>
    <dbReference type="NCBI Taxonomy" id="1121955"/>
    <lineage>
        <taxon>Bacteria</taxon>
        <taxon>Pseudomonadati</taxon>
        <taxon>Bacteroidota</taxon>
        <taxon>Cytophagia</taxon>
        <taxon>Cytophagales</taxon>
        <taxon>Hymenobacteraceae</taxon>
        <taxon>Hymenobacter</taxon>
    </lineage>
</organism>
<evidence type="ECO:0000256" key="1">
    <source>
        <dbReference type="SAM" id="MobiDB-lite"/>
    </source>
</evidence>
<evidence type="ECO:0000313" key="3">
    <source>
        <dbReference type="Proteomes" id="UP000184418"/>
    </source>
</evidence>